<keyword evidence="2" id="KW-0723">Serine/threonine-protein kinase</keyword>
<dbReference type="Proteomes" id="UP001219037">
    <property type="component" value="Chromosome"/>
</dbReference>
<gene>
    <name evidence="9" type="ORF">P8192_08630</name>
</gene>
<proteinExistence type="predicted"/>
<dbReference type="Gene3D" id="1.10.510.10">
    <property type="entry name" value="Transferase(Phosphotransferase) domain 1"/>
    <property type="match status" value="1"/>
</dbReference>
<dbReference type="InterPro" id="IPR008266">
    <property type="entry name" value="Tyr_kinase_AS"/>
</dbReference>
<evidence type="ECO:0000256" key="4">
    <source>
        <dbReference type="ARBA" id="ARBA00022741"/>
    </source>
</evidence>
<feature type="domain" description="Protein kinase" evidence="8">
    <location>
        <begin position="25"/>
        <end position="277"/>
    </location>
</feature>
<dbReference type="InterPro" id="IPR011009">
    <property type="entry name" value="Kinase-like_dom_sf"/>
</dbReference>
<dbReference type="PANTHER" id="PTHR43289:SF6">
    <property type="entry name" value="SERINE_THREONINE-PROTEIN KINASE NEKL-3"/>
    <property type="match status" value="1"/>
</dbReference>
<dbReference type="InterPro" id="IPR000719">
    <property type="entry name" value="Prot_kinase_dom"/>
</dbReference>
<dbReference type="RefSeq" id="WP_278156221.1">
    <property type="nucleotide sequence ID" value="NZ_CP121252.1"/>
</dbReference>
<evidence type="ECO:0000256" key="3">
    <source>
        <dbReference type="ARBA" id="ARBA00022679"/>
    </source>
</evidence>
<evidence type="ECO:0000313" key="9">
    <source>
        <dbReference type="EMBL" id="WFP15480.1"/>
    </source>
</evidence>
<dbReference type="EMBL" id="CP121252">
    <property type="protein sequence ID" value="WFP15480.1"/>
    <property type="molecule type" value="Genomic_DNA"/>
</dbReference>
<dbReference type="PANTHER" id="PTHR43289">
    <property type="entry name" value="MITOGEN-ACTIVATED PROTEIN KINASE KINASE KINASE 20-RELATED"/>
    <property type="match status" value="1"/>
</dbReference>
<evidence type="ECO:0000259" key="8">
    <source>
        <dbReference type="PROSITE" id="PS50011"/>
    </source>
</evidence>
<name>A0ABY8H334_9MICC</name>
<feature type="region of interest" description="Disordered" evidence="7">
    <location>
        <begin position="364"/>
        <end position="383"/>
    </location>
</feature>
<feature type="compositionally biased region" description="Basic residues" evidence="7">
    <location>
        <begin position="312"/>
        <end position="338"/>
    </location>
</feature>
<sequence>MFVSDNADADLDGENATETPLVKGWQARRILAHGAHAEAWVMDSLNANQEQCVLKIPRSTADAAALQRERHFAVGLTHPHIVSFLGPVQTSRGEGTLWEYCAAGDALSLVQVLGPLRVSQAVTVLVPLAQALDYAHEQGVVHGDVSPGNVVFDTQGRPKLCDVGEARSISNPDRWTGTEGFSAPELDIHEYRVSLQPAADVYSLAALGWFLLTGRLPGDEARRPALKILLPEAHDEVAELLEAGLNPDPGQRPTLTEFSVACYSWALPEPLQLHALVDERTALFLPTRHELGEQHPAQRRRGGGLLAPRSNNRQRRRKQPTAHRKRRPVPRKKGMRSAHTRMGLGLGATVLGASMILSNMWSGSEPQPVPNAGADQTASEVVPSPAWDTIVDQWSERRAVALTQRDASVVGSYAVDTGAAADDDRALIDALQQQGIVYEGLSMTAQVDDASVEGASAHVLVEWTMSSYAVRSANDAADDAQRTPGSTEHVWIQSKLIDDEWRIESVTPASVDDARPQTNTAAALPNVPGQIVRKKWGRPDYETAPPLSG</sequence>
<organism evidence="9 10">
    <name type="scientific">Citricoccus muralis</name>
    <dbReference type="NCBI Taxonomy" id="169134"/>
    <lineage>
        <taxon>Bacteria</taxon>
        <taxon>Bacillati</taxon>
        <taxon>Actinomycetota</taxon>
        <taxon>Actinomycetes</taxon>
        <taxon>Micrococcales</taxon>
        <taxon>Micrococcaceae</taxon>
        <taxon>Citricoccus</taxon>
    </lineage>
</organism>
<keyword evidence="3" id="KW-0808">Transferase</keyword>
<evidence type="ECO:0000256" key="2">
    <source>
        <dbReference type="ARBA" id="ARBA00022527"/>
    </source>
</evidence>
<evidence type="ECO:0000313" key="10">
    <source>
        <dbReference type="Proteomes" id="UP001219037"/>
    </source>
</evidence>
<dbReference type="PROSITE" id="PS50011">
    <property type="entry name" value="PROTEIN_KINASE_DOM"/>
    <property type="match status" value="1"/>
</dbReference>
<protein>
    <recommendedName>
        <fullName evidence="1">non-specific serine/threonine protein kinase</fullName>
        <ecNumber evidence="1">2.7.11.1</ecNumber>
    </recommendedName>
</protein>
<evidence type="ECO:0000256" key="7">
    <source>
        <dbReference type="SAM" id="MobiDB-lite"/>
    </source>
</evidence>
<keyword evidence="4" id="KW-0547">Nucleotide-binding</keyword>
<dbReference type="SUPFAM" id="SSF56112">
    <property type="entry name" value="Protein kinase-like (PK-like)"/>
    <property type="match status" value="1"/>
</dbReference>
<evidence type="ECO:0000256" key="5">
    <source>
        <dbReference type="ARBA" id="ARBA00022777"/>
    </source>
</evidence>
<accession>A0ABY8H334</accession>
<reference evidence="9 10" key="1">
    <citation type="submission" date="2023-04" db="EMBL/GenBank/DDBJ databases">
        <title>Funneling lignin-derived compounds into biodiesel using alkali-halophilic Citricoccus sp. P2.</title>
        <authorList>
            <person name="Luo C.-B."/>
        </authorList>
    </citation>
    <scope>NUCLEOTIDE SEQUENCE [LARGE SCALE GENOMIC DNA]</scope>
    <source>
        <strain evidence="9 10">P2</strain>
    </source>
</reference>
<dbReference type="GO" id="GO:0016301">
    <property type="term" value="F:kinase activity"/>
    <property type="evidence" value="ECO:0007669"/>
    <property type="project" value="UniProtKB-KW"/>
</dbReference>
<keyword evidence="6" id="KW-0067">ATP-binding</keyword>
<keyword evidence="5 9" id="KW-0418">Kinase</keyword>
<evidence type="ECO:0000256" key="6">
    <source>
        <dbReference type="ARBA" id="ARBA00022840"/>
    </source>
</evidence>
<dbReference type="EC" id="2.7.11.1" evidence="1"/>
<evidence type="ECO:0000256" key="1">
    <source>
        <dbReference type="ARBA" id="ARBA00012513"/>
    </source>
</evidence>
<dbReference type="Pfam" id="PF00069">
    <property type="entry name" value="Pkinase"/>
    <property type="match status" value="1"/>
</dbReference>
<dbReference type="PROSITE" id="PS00109">
    <property type="entry name" value="PROTEIN_KINASE_TYR"/>
    <property type="match status" value="1"/>
</dbReference>
<feature type="region of interest" description="Disordered" evidence="7">
    <location>
        <begin position="289"/>
        <end position="338"/>
    </location>
</feature>
<keyword evidence="10" id="KW-1185">Reference proteome</keyword>